<evidence type="ECO:0000256" key="4">
    <source>
        <dbReference type="ARBA" id="ARBA00023002"/>
    </source>
</evidence>
<dbReference type="GO" id="GO:0046872">
    <property type="term" value="F:metal ion binding"/>
    <property type="evidence" value="ECO:0007669"/>
    <property type="project" value="UniProtKB-KW"/>
</dbReference>
<evidence type="ECO:0000256" key="5">
    <source>
        <dbReference type="ARBA" id="ARBA00023004"/>
    </source>
</evidence>
<sequence>MTSCDTNDVEATVEQIIRCQQYGAALVRLTVQSPREARASVLIKEKLLAKGCNTPLVADIHFSPKVALMAAETFDKVRVNPGNYVDGRKDWDEKVYETEAEFKEGAKKIEEVFTPLVEKCKLLKRAIRIGTNHGSLSSRIMSYYGDSPRGMVMSAMEFAEICVKNDFHDIVFSMKSSNSFVMVHAYRLLVNEMYKRGWNYPIHLGVTEAGSVDDGRIKSSLGIGALLLDGIGDTIRMSLTEDPWLELAPARKLVNYVESLNQHKKPEMKTVHKREDFRDFNNIARRDLEFGDSVLKFEDGRNTILNPDGSVGCFVTHEDLADPVTLYKALNVVMQDGLPHRGLKSVDFIYMEDTPMFHDSNGQRILKELIEGGFQVLAPVDQLQEQPIKFAIGVVELLKLEEFQKSQSYPNYPHADTRIDFTDKIADLAVKITGHEPDAAIEKLCSIGRGISSKALGSGIPRFIVLDIDPKLNHIETVRRIFGILTKNGSKLPVIHQVDATDCFDHEEVVIKVSAALSSHLIDKLGEGLIIKSRLPLAESNDIALSTLQAARMRSFKTEFISCPSCGRTLFDIQKTTENIKKRVGHLPGVSIAIMGCIVNGIGEMADADFGYVGGAPNKVDLYVKKKLVERNIPHEEACDRLIDLIKRHGKWLDKWIAKADAAVRAAKTKAQHVYDKLDHSDKSTSGTQSTNIGQGVKQIKDAKQQVSQVDQKLSQHINELNQWKDAASGVLTTAVGKAKEVRDKLNPDGKDTIGQNITNIDNAKNNIISANSQLYSQVNSLNKWITEAENIRQAAEKKAKEAYDKLKVNKTLSTKIGEIVKANEKIKDVHGKLDGVHTSLGAWKREAGKVLEGAIENAKHVYENLNPDKNGDPKKESLGKKIGAIEDNNNLIIKANTQLGQHVKDLTSWNSAAKDVIEKADGKCDQILKKVSQKDSEGKIYKQAELLKNKGKELLQAASKAKAQVELKVKSALDAVVKMDTSLKKDLRTVREEIKKGIKDVIERLGVNELDTLVKVDLQSLRNKIEGLRDKVDESTKPDVGLVGAHLKTLKNQKDKLDPVVTAIKEQTDTKLEENFKNNIQQPLNLAVGEVDTAIGELGGAFKNGGDMKTIEQIFGHIKDKVGEIKGGPGRGWENRNGSGLEGIKSKVQSYFKDFSGSGQFDKIVNGWLQGILGKQGQRVVEWFREWSGEHVNDGRTRQVLGNDMTYEKIFRDEIIDQIKKQLHSEAKAAGGVVEQGKSRGNNDYITANITAVKEGCEDFVKGIDEKLKKDQITSIFSAVRGDVLNTIVTMKPRKNENDLDNVLKTILVALRSTSNQVSEELNSLFLNIPDDDGSPRPGSIAKILDDVYKTTTELDDQLTEATSKPKSPGTSTESPAQAVDSKLQAVRKFVSGQDDDNITNRFKNNVKKDLEEAVKGLPKAVGDFNSTAEAQIKEAAKTAINKAANEITRDSDPKKIELSQKMQTFHGQFTAITHNKTGLQPQLESLLEKHIGTHVDQAGVPLFHVANTFILSKLFDKYGKHVRQDKISALTPGKTVKGEATEGHLPAAIGNIKTQVDNELSMIDPNPGKGVQKIELSTFTGPFDKIKKELDEIKKFVDESGENFWGGYDDKKRGVKKLLDDLKRGLGYNYLGTASKGLEHIEKAINHLQQGTFNEQPAAIGKAVEQIKAQLGELRETMKNGNKEDVIERLTDLKEKGLGQNSWNGKNVNGKPLSGLGRIESDLKNQNDILAKQPGIIDKALHEINWELFRVGVKLRNVFNNDDILNPLRGFKRRIGRNAPEPWNVQGIHDVIKKLQEEPFKTQPEEIHKANSTIKLELTALQNVLLGSQGKEDVINTLDDLQNVGLSGDMWDKNTQGKGKSLKNIQDYLNTQQTTLSSQPTAIRGGVDQITGELTKLQKQLSDDVTKKLDDLKNHGLGSKQNWDIDEHSAKGLTTITADIEAIKSKDVDNVKHYLIALCSAIKHNARDLRDILKEVKEILLDKQLRKFYSDLYDLYFGPLNDVIQSLKAFDKYVLAASLI</sequence>
<keyword evidence="2" id="KW-0004">4Fe-4S</keyword>
<evidence type="ECO:0000256" key="10">
    <source>
        <dbReference type="ARBA" id="ARBA00061554"/>
    </source>
</evidence>
<dbReference type="FunFam" id="3.20.20.20:FF:000005">
    <property type="entry name" value="4-hydroxy-3-methylbut-2-en-1-yl diphosphate synthase (flavodoxin)"/>
    <property type="match status" value="1"/>
</dbReference>
<evidence type="ECO:0000256" key="8">
    <source>
        <dbReference type="ARBA" id="ARBA00051119"/>
    </source>
</evidence>
<accession>A0A2H6KCT1</accession>
<dbReference type="RefSeq" id="XP_028867046.1">
    <property type="nucleotide sequence ID" value="XM_029011213.1"/>
</dbReference>
<name>A0A2H6KCT1_9APIC</name>
<dbReference type="GeneID" id="39874573"/>
<proteinExistence type="inferred from homology"/>
<dbReference type="SUPFAM" id="SSF56014">
    <property type="entry name" value="Nitrite and sulphite reductase 4Fe-4S domain-like"/>
    <property type="match status" value="1"/>
</dbReference>
<comment type="caution">
    <text evidence="18">The sequence shown here is derived from an EMBL/GenBank/DDBJ whole genome shotgun (WGS) entry which is preliminary data.</text>
</comment>
<reference evidence="18 19" key="1">
    <citation type="journal article" date="2017" name="BMC Genomics">
        <title>Whole-genome assembly of Babesia ovata and comparative genomics between closely related pathogens.</title>
        <authorList>
            <person name="Yamagishi J."/>
            <person name="Asada M."/>
            <person name="Hakimi H."/>
            <person name="Tanaka T.Q."/>
            <person name="Sugimoto C."/>
            <person name="Kawazu S."/>
        </authorList>
    </citation>
    <scope>NUCLEOTIDE SEQUENCE [LARGE SCALE GENOMIC DNA]</scope>
    <source>
        <strain evidence="18 19">Miyake</strain>
    </source>
</reference>
<feature type="compositionally biased region" description="Polar residues" evidence="15">
    <location>
        <begin position="1361"/>
        <end position="1377"/>
    </location>
</feature>
<dbReference type="InterPro" id="IPR004588">
    <property type="entry name" value="IspG_bac-typ"/>
</dbReference>
<comment type="cofactor">
    <cofactor evidence="1">
        <name>[4Fe-4S] cluster</name>
        <dbReference type="ChEBI" id="CHEBI:49883"/>
    </cofactor>
</comment>
<dbReference type="Gene3D" id="3.30.413.10">
    <property type="entry name" value="Sulfite Reductase Hemoprotein, domain 1"/>
    <property type="match status" value="1"/>
</dbReference>
<comment type="pathway">
    <text evidence="9">Isoprenoid biosynthesis; isopentenyl diphosphate biosynthesis via DXP pathway; isopentenyl diphosphate from 1-deoxy-D-xylulose 5-phosphate: step 5/6.</text>
</comment>
<keyword evidence="5" id="KW-0408">Iron</keyword>
<feature type="region of interest" description="Disordered" evidence="15">
    <location>
        <begin position="675"/>
        <end position="696"/>
    </location>
</feature>
<dbReference type="VEuPathDB" id="PiroplasmaDB:BOVATA_022960"/>
<feature type="coiled-coil region" evidence="14">
    <location>
        <begin position="700"/>
        <end position="727"/>
    </location>
</feature>
<evidence type="ECO:0000256" key="2">
    <source>
        <dbReference type="ARBA" id="ARBA00022485"/>
    </source>
</evidence>
<dbReference type="PANTHER" id="PTHR30454">
    <property type="entry name" value="4-HYDROXY-3-METHYLBUT-2-EN-1-YL DIPHOSPHATE SYNTHASE"/>
    <property type="match status" value="1"/>
</dbReference>
<evidence type="ECO:0000259" key="16">
    <source>
        <dbReference type="Pfam" id="PF04551"/>
    </source>
</evidence>
<evidence type="ECO:0000256" key="7">
    <source>
        <dbReference type="ARBA" id="ARBA00023229"/>
    </source>
</evidence>
<evidence type="ECO:0000256" key="1">
    <source>
        <dbReference type="ARBA" id="ARBA00001966"/>
    </source>
</evidence>
<dbReference type="InterPro" id="IPR058578">
    <property type="entry name" value="IspG_TIM"/>
</dbReference>
<evidence type="ECO:0000256" key="15">
    <source>
        <dbReference type="SAM" id="MobiDB-lite"/>
    </source>
</evidence>
<keyword evidence="4" id="KW-0560">Oxidoreductase</keyword>
<evidence type="ECO:0000259" key="17">
    <source>
        <dbReference type="Pfam" id="PF26540"/>
    </source>
</evidence>
<dbReference type="Pfam" id="PF04551">
    <property type="entry name" value="GcpE"/>
    <property type="match status" value="1"/>
</dbReference>
<evidence type="ECO:0000256" key="13">
    <source>
        <dbReference type="ARBA" id="ARBA00083306"/>
    </source>
</evidence>
<evidence type="ECO:0000256" key="14">
    <source>
        <dbReference type="SAM" id="Coils"/>
    </source>
</evidence>
<dbReference type="HAMAP" id="MF_00159">
    <property type="entry name" value="IspG"/>
    <property type="match status" value="1"/>
</dbReference>
<evidence type="ECO:0000313" key="19">
    <source>
        <dbReference type="Proteomes" id="UP000236319"/>
    </source>
</evidence>
<gene>
    <name evidence="18" type="ORF">BOVATA_022960</name>
</gene>
<evidence type="ECO:0000256" key="6">
    <source>
        <dbReference type="ARBA" id="ARBA00023014"/>
    </source>
</evidence>
<dbReference type="InterPro" id="IPR058579">
    <property type="entry name" value="IspG_C"/>
</dbReference>
<dbReference type="Gene3D" id="3.20.20.20">
    <property type="entry name" value="Dihydropteroate synthase-like"/>
    <property type="match status" value="1"/>
</dbReference>
<keyword evidence="19" id="KW-1185">Reference proteome</keyword>
<dbReference type="NCBIfam" id="TIGR00612">
    <property type="entry name" value="ispG_gcpE"/>
    <property type="match status" value="1"/>
</dbReference>
<dbReference type="GO" id="GO:0016114">
    <property type="term" value="P:terpenoid biosynthetic process"/>
    <property type="evidence" value="ECO:0007669"/>
    <property type="project" value="InterPro"/>
</dbReference>
<evidence type="ECO:0000256" key="11">
    <source>
        <dbReference type="ARBA" id="ARBA00067018"/>
    </source>
</evidence>
<keyword evidence="3" id="KW-0479">Metal-binding</keyword>
<dbReference type="EMBL" id="BDSA01000002">
    <property type="protein sequence ID" value="GBE60803.1"/>
    <property type="molecule type" value="Genomic_DNA"/>
</dbReference>
<dbReference type="GO" id="GO:0046429">
    <property type="term" value="F:4-hydroxy-3-methylbut-2-en-1-yl diphosphate synthase activity (ferredoxin)"/>
    <property type="evidence" value="ECO:0007669"/>
    <property type="project" value="UniProtKB-EC"/>
</dbReference>
<feature type="domain" description="IspG C-terminal" evidence="17">
    <location>
        <begin position="559"/>
        <end position="647"/>
    </location>
</feature>
<keyword evidence="7" id="KW-0414">Isoprene biosynthesis</keyword>
<dbReference type="Proteomes" id="UP000236319">
    <property type="component" value="Unassembled WGS sequence"/>
</dbReference>
<evidence type="ECO:0000256" key="9">
    <source>
        <dbReference type="ARBA" id="ARBA00060620"/>
    </source>
</evidence>
<keyword evidence="14" id="KW-0175">Coiled coil</keyword>
<feature type="region of interest" description="Disordered" evidence="15">
    <location>
        <begin position="1358"/>
        <end position="1382"/>
    </location>
</feature>
<protein>
    <recommendedName>
        <fullName evidence="12">4-hydroxy-3-methylbut-2-en-1-yl diphosphate synthase (ferredoxin), chloroplastic</fullName>
        <ecNumber evidence="11">1.17.7.1</ecNumber>
    </recommendedName>
    <alternativeName>
        <fullName evidence="13">1-hydroxy-2-methyl-2-(E)-butenyl 4-diphosphate synthase</fullName>
    </alternativeName>
</protein>
<organism evidence="18 19">
    <name type="scientific">Babesia ovata</name>
    <dbReference type="NCBI Taxonomy" id="189622"/>
    <lineage>
        <taxon>Eukaryota</taxon>
        <taxon>Sar</taxon>
        <taxon>Alveolata</taxon>
        <taxon>Apicomplexa</taxon>
        <taxon>Aconoidasida</taxon>
        <taxon>Piroplasmida</taxon>
        <taxon>Babesiidae</taxon>
        <taxon>Babesia</taxon>
    </lineage>
</organism>
<evidence type="ECO:0000313" key="18">
    <source>
        <dbReference type="EMBL" id="GBE60803.1"/>
    </source>
</evidence>
<dbReference type="GO" id="GO:0019288">
    <property type="term" value="P:isopentenyl diphosphate biosynthetic process, methylerythritol 4-phosphate pathway"/>
    <property type="evidence" value="ECO:0007669"/>
    <property type="project" value="TreeGrafter"/>
</dbReference>
<dbReference type="FunFam" id="3.30.413.10:FF:000006">
    <property type="entry name" value="4-hydroxy-3-methylbut-2-en-1-yl diphosphate synthase (flavodoxin)"/>
    <property type="match status" value="1"/>
</dbReference>
<evidence type="ECO:0000256" key="3">
    <source>
        <dbReference type="ARBA" id="ARBA00022723"/>
    </source>
</evidence>
<feature type="compositionally biased region" description="Polar residues" evidence="15">
    <location>
        <begin position="684"/>
        <end position="694"/>
    </location>
</feature>
<dbReference type="Pfam" id="PF26540">
    <property type="entry name" value="GcpE_C"/>
    <property type="match status" value="1"/>
</dbReference>
<dbReference type="EC" id="1.17.7.1" evidence="11"/>
<dbReference type="InterPro" id="IPR011005">
    <property type="entry name" value="Dihydropteroate_synth-like_sf"/>
</dbReference>
<evidence type="ECO:0000256" key="12">
    <source>
        <dbReference type="ARBA" id="ARBA00072132"/>
    </source>
</evidence>
<dbReference type="PANTHER" id="PTHR30454:SF0">
    <property type="entry name" value="4-HYDROXY-3-METHYLBUT-2-EN-1-YL DIPHOSPHATE SYNTHASE (FERREDOXIN), CHLOROPLASTIC"/>
    <property type="match status" value="1"/>
</dbReference>
<comment type="catalytic activity">
    <reaction evidence="8">
        <text>(2E)-4-hydroxy-3-methylbut-2-enyl diphosphate + 2 oxidized [2Fe-2S]-[ferredoxin] + H2O = 2-C-methyl-D-erythritol 2,4-cyclic diphosphate + 2 reduced [2Fe-2S]-[ferredoxin] + H(+)</text>
        <dbReference type="Rhea" id="RHEA:26119"/>
        <dbReference type="Rhea" id="RHEA-COMP:10000"/>
        <dbReference type="Rhea" id="RHEA-COMP:10001"/>
        <dbReference type="ChEBI" id="CHEBI:15377"/>
        <dbReference type="ChEBI" id="CHEBI:15378"/>
        <dbReference type="ChEBI" id="CHEBI:33737"/>
        <dbReference type="ChEBI" id="CHEBI:33738"/>
        <dbReference type="ChEBI" id="CHEBI:58483"/>
        <dbReference type="ChEBI" id="CHEBI:128753"/>
        <dbReference type="EC" id="1.17.7.1"/>
    </reaction>
</comment>
<dbReference type="OrthoDB" id="429167at2759"/>
<dbReference type="GO" id="GO:0051539">
    <property type="term" value="F:4 iron, 4 sulfur cluster binding"/>
    <property type="evidence" value="ECO:0007669"/>
    <property type="project" value="UniProtKB-KW"/>
</dbReference>
<keyword evidence="6" id="KW-0411">Iron-sulfur</keyword>
<comment type="similarity">
    <text evidence="10">Belongs to the IspG family.</text>
</comment>
<dbReference type="InterPro" id="IPR045854">
    <property type="entry name" value="NO2/SO3_Rdtase_4Fe4S_sf"/>
</dbReference>
<feature type="domain" description="IspG TIM-barrel" evidence="16">
    <location>
        <begin position="1"/>
        <end position="250"/>
    </location>
</feature>